<proteinExistence type="predicted"/>
<evidence type="ECO:0000313" key="1">
    <source>
        <dbReference type="EMBL" id="MFC3639757.1"/>
    </source>
</evidence>
<accession>A0ABV7UMG1</accession>
<comment type="caution">
    <text evidence="1">The sequence shown here is derived from an EMBL/GenBank/DDBJ whole genome shotgun (WGS) entry which is preliminary data.</text>
</comment>
<dbReference type="RefSeq" id="WP_191318852.1">
    <property type="nucleotide sequence ID" value="NZ_BNCG01000004.1"/>
</dbReference>
<evidence type="ECO:0000313" key="2">
    <source>
        <dbReference type="Proteomes" id="UP001595704"/>
    </source>
</evidence>
<dbReference type="EMBL" id="JBHRYC010000098">
    <property type="protein sequence ID" value="MFC3639757.1"/>
    <property type="molecule type" value="Genomic_DNA"/>
</dbReference>
<reference evidence="2" key="1">
    <citation type="journal article" date="2019" name="Int. J. Syst. Evol. Microbiol.">
        <title>The Global Catalogue of Microorganisms (GCM) 10K type strain sequencing project: providing services to taxonomists for standard genome sequencing and annotation.</title>
        <authorList>
            <consortium name="The Broad Institute Genomics Platform"/>
            <consortium name="The Broad Institute Genome Sequencing Center for Infectious Disease"/>
            <person name="Wu L."/>
            <person name="Ma J."/>
        </authorList>
    </citation>
    <scope>NUCLEOTIDE SEQUENCE [LARGE SCALE GENOMIC DNA]</scope>
    <source>
        <strain evidence="2">KCTC 42282</strain>
    </source>
</reference>
<name>A0ABV7UMG1_9HYPH</name>
<gene>
    <name evidence="1" type="ORF">ACFONL_20660</name>
</gene>
<protein>
    <submittedName>
        <fullName evidence="1">Phage tail assembly chaperone</fullName>
    </submittedName>
</protein>
<dbReference type="Proteomes" id="UP001595704">
    <property type="component" value="Unassembled WGS sequence"/>
</dbReference>
<keyword evidence="2" id="KW-1185">Reference proteome</keyword>
<dbReference type="InterPro" id="IPR019056">
    <property type="entry name" value="Phage_TAC_6"/>
</dbReference>
<organism evidence="1 2">
    <name type="scientific">Camelimonas fluminis</name>
    <dbReference type="NCBI Taxonomy" id="1576911"/>
    <lineage>
        <taxon>Bacteria</taxon>
        <taxon>Pseudomonadati</taxon>
        <taxon>Pseudomonadota</taxon>
        <taxon>Alphaproteobacteria</taxon>
        <taxon>Hyphomicrobiales</taxon>
        <taxon>Chelatococcaceae</taxon>
        <taxon>Camelimonas</taxon>
    </lineage>
</organism>
<sequence>MAFGLGRLGLAPDVFWAMTPRELAAAMRGMGEADVAPGAPARADFACLTQAFPD</sequence>
<dbReference type="Pfam" id="PF09550">
    <property type="entry name" value="Phage_TAC_6"/>
    <property type="match status" value="1"/>
</dbReference>